<evidence type="ECO:0000259" key="1">
    <source>
        <dbReference type="Pfam" id="PF03559"/>
    </source>
</evidence>
<dbReference type="RefSeq" id="WP_309205407.1">
    <property type="nucleotide sequence ID" value="NZ_CP133586.1"/>
</dbReference>
<dbReference type="Pfam" id="PF03559">
    <property type="entry name" value="Hexose_dehydrat"/>
    <property type="match status" value="2"/>
</dbReference>
<proteinExistence type="predicted"/>
<sequence length="440" mass="49257">MNSQAHHHFARVSRADAFFELQSWRLAARKWFSATATRIPLSEVRQWETSELSPAYRHSSGKYFSVVGVTHGFQGEVRPIASAMIDQPEVGLLGLAVARSSLGLFALVQAKAEPGTIHGCQISPTVQATRSNQLRTHGGKPVLFLELFRAPRVVLLDTVQSEHGSVFWQKHNHSMIVEVPYFEPPVGFRWVEINDLIRHLSVSNLIHSDLRTILALGPFWQSLNTPSLVAEADQIQKWLEHHRSRIAFSATRVPLSDLMGWCRQQDKLHRIDGSGHEVIGVRVNAVGREVDFWDQLMVKPKAVGLVVLAVREREGALQALFRTCVEPGILDFVEIGPTVQVSGGDQPSDKVQNQLVHSLAPDTGKMRNAQILYDNFHSDEGGRFFQSSVRYVLVNCDISPPSDEYRWCDVKTLISIAQLGNILNIQARDALAFLLFLSQI</sequence>
<gene>
    <name evidence="2" type="ORF">RFB13_23055</name>
</gene>
<feature type="domain" description="dTDP-4-dehydro-6-deoxy-alpha-D-glucopyranose 2,3-dehydratase" evidence="1">
    <location>
        <begin position="20"/>
        <end position="215"/>
    </location>
</feature>
<dbReference type="InterPro" id="IPR005212">
    <property type="entry name" value="EvaA-like"/>
</dbReference>
<reference evidence="2 3" key="1">
    <citation type="submission" date="2023-08" db="EMBL/GenBank/DDBJ databases">
        <title>Complete Genome and Methylome dissection of Serratia fonticola NEB369.</title>
        <authorList>
            <person name="Fomenkov A."/>
            <person name="Roberts R.D."/>
        </authorList>
    </citation>
    <scope>NUCLEOTIDE SEQUENCE [LARGE SCALE GENOMIC DNA]</scope>
    <source>
        <strain evidence="2 3">NEB369</strain>
    </source>
</reference>
<name>A0ABY9PLF9_SERFO</name>
<organism evidence="2 3">
    <name type="scientific">Serratia fonticola</name>
    <dbReference type="NCBI Taxonomy" id="47917"/>
    <lineage>
        <taxon>Bacteria</taxon>
        <taxon>Pseudomonadati</taxon>
        <taxon>Pseudomonadota</taxon>
        <taxon>Gammaproteobacteria</taxon>
        <taxon>Enterobacterales</taxon>
        <taxon>Yersiniaceae</taxon>
        <taxon>Serratia</taxon>
    </lineage>
</organism>
<evidence type="ECO:0000313" key="2">
    <source>
        <dbReference type="EMBL" id="WMT14045.1"/>
    </source>
</evidence>
<feature type="domain" description="dTDP-4-dehydro-6-deoxy-alpha-D-glucopyranose 2,3-dehydratase" evidence="1">
    <location>
        <begin position="234"/>
        <end position="434"/>
    </location>
</feature>
<protein>
    <submittedName>
        <fullName evidence="2">NDP-hexose 2,3-dehydratase family protein</fullName>
    </submittedName>
</protein>
<dbReference type="EMBL" id="CP133586">
    <property type="protein sequence ID" value="WMT14045.1"/>
    <property type="molecule type" value="Genomic_DNA"/>
</dbReference>
<evidence type="ECO:0000313" key="3">
    <source>
        <dbReference type="Proteomes" id="UP001235341"/>
    </source>
</evidence>
<dbReference type="Proteomes" id="UP001235341">
    <property type="component" value="Chromosome"/>
</dbReference>
<dbReference type="InterPro" id="IPR038153">
    <property type="entry name" value="EvaA-like_sf"/>
</dbReference>
<accession>A0ABY9PLF9</accession>
<dbReference type="Gene3D" id="3.90.79.40">
    <property type="entry name" value="EvaA sugar 2,3-dehydratase subunit"/>
    <property type="match status" value="2"/>
</dbReference>
<keyword evidence="3" id="KW-1185">Reference proteome</keyword>